<dbReference type="RefSeq" id="WP_376979639.1">
    <property type="nucleotide sequence ID" value="NZ_JBHSDQ010000013.1"/>
</dbReference>
<reference evidence="3" key="1">
    <citation type="journal article" date="2019" name="Int. J. Syst. Evol. Microbiol.">
        <title>The Global Catalogue of Microorganisms (GCM) 10K type strain sequencing project: providing services to taxonomists for standard genome sequencing and annotation.</title>
        <authorList>
            <consortium name="The Broad Institute Genomics Platform"/>
            <consortium name="The Broad Institute Genome Sequencing Center for Infectious Disease"/>
            <person name="Wu L."/>
            <person name="Ma J."/>
        </authorList>
    </citation>
    <scope>NUCLEOTIDE SEQUENCE [LARGE SCALE GENOMIC DNA]</scope>
    <source>
        <strain evidence="3">PJ61</strain>
    </source>
</reference>
<feature type="transmembrane region" description="Helical" evidence="1">
    <location>
        <begin position="78"/>
        <end position="96"/>
    </location>
</feature>
<feature type="transmembrane region" description="Helical" evidence="1">
    <location>
        <begin position="27"/>
        <end position="51"/>
    </location>
</feature>
<gene>
    <name evidence="2" type="ORF">ACFO0G_19330</name>
</gene>
<keyword evidence="1" id="KW-0472">Membrane</keyword>
<protein>
    <submittedName>
        <fullName evidence="2">Uncharacterized protein</fullName>
    </submittedName>
</protein>
<evidence type="ECO:0000256" key="1">
    <source>
        <dbReference type="SAM" id="Phobius"/>
    </source>
</evidence>
<keyword evidence="1" id="KW-0812">Transmembrane</keyword>
<keyword evidence="1" id="KW-1133">Transmembrane helix</keyword>
<dbReference type="Proteomes" id="UP001595778">
    <property type="component" value="Unassembled WGS sequence"/>
</dbReference>
<evidence type="ECO:0000313" key="3">
    <source>
        <dbReference type="Proteomes" id="UP001595778"/>
    </source>
</evidence>
<sequence length="128" mass="14577">MNESIDAEQKQQVAAWNKQCGKLWLKYFALVLVPLFILMLPFFQALNYFMAVTGPLVSGEMAYGQPGYYEYQAAKDQSLIILAALVVLAAVHYYFCNRWCKKAVRTLGPPPGDSSKWNRWVFGKSRNS</sequence>
<keyword evidence="3" id="KW-1185">Reference proteome</keyword>
<proteinExistence type="predicted"/>
<evidence type="ECO:0000313" key="2">
    <source>
        <dbReference type="EMBL" id="MFC4398251.1"/>
    </source>
</evidence>
<organism evidence="2 3">
    <name type="scientific">Arthrobacter sedimenti</name>
    <dbReference type="NCBI Taxonomy" id="2694931"/>
    <lineage>
        <taxon>Bacteria</taxon>
        <taxon>Bacillati</taxon>
        <taxon>Actinomycetota</taxon>
        <taxon>Actinomycetes</taxon>
        <taxon>Micrococcales</taxon>
        <taxon>Micrococcaceae</taxon>
        <taxon>Arthrobacter</taxon>
    </lineage>
</organism>
<comment type="caution">
    <text evidence="2">The sequence shown here is derived from an EMBL/GenBank/DDBJ whole genome shotgun (WGS) entry which is preliminary data.</text>
</comment>
<dbReference type="EMBL" id="JBHSDQ010000013">
    <property type="protein sequence ID" value="MFC4398251.1"/>
    <property type="molecule type" value="Genomic_DNA"/>
</dbReference>
<accession>A0ABV8WQT6</accession>
<name>A0ABV8WQT6_9MICC</name>